<dbReference type="Gene3D" id="3.30.200.20">
    <property type="entry name" value="Phosphorylase Kinase, domain 1"/>
    <property type="match status" value="1"/>
</dbReference>
<reference evidence="15 16" key="1">
    <citation type="journal article" date="2017" name="BMC Genomics">
        <title>Whole-genome assembly of Babesia ovata and comparative genomics between closely related pathogens.</title>
        <authorList>
            <person name="Yamagishi J."/>
            <person name="Asada M."/>
            <person name="Hakimi H."/>
            <person name="Tanaka T.Q."/>
            <person name="Sugimoto C."/>
            <person name="Kawazu S."/>
        </authorList>
    </citation>
    <scope>NUCLEOTIDE SEQUENCE [LARGE SCALE GENOMIC DNA]</scope>
    <source>
        <strain evidence="15 16">Miyake</strain>
    </source>
</reference>
<feature type="region of interest" description="Disordered" evidence="12">
    <location>
        <begin position="1"/>
        <end position="61"/>
    </location>
</feature>
<evidence type="ECO:0000256" key="7">
    <source>
        <dbReference type="ARBA" id="ARBA00023193"/>
    </source>
</evidence>
<feature type="compositionally biased region" description="Basic and acidic residues" evidence="12">
    <location>
        <begin position="38"/>
        <end position="54"/>
    </location>
</feature>
<evidence type="ECO:0000256" key="4">
    <source>
        <dbReference type="ARBA" id="ARBA00022741"/>
    </source>
</evidence>
<dbReference type="PROSITE" id="PS00107">
    <property type="entry name" value="PROTEIN_KINASE_ATP"/>
    <property type="match status" value="1"/>
</dbReference>
<keyword evidence="13" id="KW-1133">Transmembrane helix</keyword>
<keyword evidence="16" id="KW-1185">Reference proteome</keyword>
<comment type="caution">
    <text evidence="15">The sequence shown here is derived from an EMBL/GenBank/DDBJ whole genome shotgun (WGS) entry which is preliminary data.</text>
</comment>
<gene>
    <name evidence="15" type="ORF">BOVATA_016870</name>
</gene>
<dbReference type="Gene3D" id="1.10.510.10">
    <property type="entry name" value="Transferase(Phosphotransferase) domain 1"/>
    <property type="match status" value="1"/>
</dbReference>
<feature type="region of interest" description="Disordered" evidence="12">
    <location>
        <begin position="652"/>
        <end position="681"/>
    </location>
</feature>
<dbReference type="GO" id="GO:0004694">
    <property type="term" value="F:eukaryotic translation initiation factor 2alpha kinase activity"/>
    <property type="evidence" value="ECO:0007669"/>
    <property type="project" value="TreeGrafter"/>
</dbReference>
<dbReference type="InterPro" id="IPR050339">
    <property type="entry name" value="CC_SR_Kinase"/>
</dbReference>
<keyword evidence="13" id="KW-0472">Membrane</keyword>
<keyword evidence="5 15" id="KW-0418">Kinase</keyword>
<dbReference type="Pfam" id="PF00069">
    <property type="entry name" value="Pkinase"/>
    <property type="match status" value="1"/>
</dbReference>
<dbReference type="EC" id="2.7.11.1" evidence="1"/>
<keyword evidence="6 11" id="KW-0067">ATP-binding</keyword>
<evidence type="ECO:0000256" key="2">
    <source>
        <dbReference type="ARBA" id="ARBA00022527"/>
    </source>
</evidence>
<feature type="compositionally biased region" description="Basic residues" evidence="12">
    <location>
        <begin position="14"/>
        <end position="28"/>
    </location>
</feature>
<dbReference type="OrthoDB" id="1405469at2759"/>
<dbReference type="InterPro" id="IPR000719">
    <property type="entry name" value="Prot_kinase_dom"/>
</dbReference>
<dbReference type="GeneID" id="39873964"/>
<proteinExistence type="inferred from homology"/>
<comment type="catalytic activity">
    <reaction evidence="10">
        <text>L-seryl-[protein] + ATP = O-phospho-L-seryl-[protein] + ADP + H(+)</text>
        <dbReference type="Rhea" id="RHEA:17989"/>
        <dbReference type="Rhea" id="RHEA-COMP:9863"/>
        <dbReference type="Rhea" id="RHEA-COMP:11604"/>
        <dbReference type="ChEBI" id="CHEBI:15378"/>
        <dbReference type="ChEBI" id="CHEBI:29999"/>
        <dbReference type="ChEBI" id="CHEBI:30616"/>
        <dbReference type="ChEBI" id="CHEBI:83421"/>
        <dbReference type="ChEBI" id="CHEBI:456216"/>
        <dbReference type="EC" id="2.7.11.1"/>
    </reaction>
    <physiologicalReaction direction="left-to-right" evidence="10">
        <dbReference type="Rhea" id="RHEA:17990"/>
    </physiologicalReaction>
</comment>
<dbReference type="InterPro" id="IPR008271">
    <property type="entry name" value="Ser/Thr_kinase_AS"/>
</dbReference>
<feature type="transmembrane region" description="Helical" evidence="13">
    <location>
        <begin position="72"/>
        <end position="89"/>
    </location>
</feature>
<keyword evidence="7" id="KW-0652">Protein synthesis inhibitor</keyword>
<dbReference type="GO" id="GO:0017148">
    <property type="term" value="P:negative regulation of translation"/>
    <property type="evidence" value="ECO:0007669"/>
    <property type="project" value="UniProtKB-KW"/>
</dbReference>
<dbReference type="SUPFAM" id="SSF56112">
    <property type="entry name" value="Protein kinase-like (PK-like)"/>
    <property type="match status" value="1"/>
</dbReference>
<feature type="compositionally biased region" description="Low complexity" evidence="12">
    <location>
        <begin position="1096"/>
        <end position="1107"/>
    </location>
</feature>
<dbReference type="VEuPathDB" id="PiroplasmaDB:BOVATA_016870"/>
<evidence type="ECO:0000256" key="8">
    <source>
        <dbReference type="ARBA" id="ARBA00037982"/>
    </source>
</evidence>
<evidence type="ECO:0000256" key="10">
    <source>
        <dbReference type="ARBA" id="ARBA00048977"/>
    </source>
</evidence>
<dbReference type="EMBL" id="BDSA01000002">
    <property type="protein sequence ID" value="GBE60194.1"/>
    <property type="molecule type" value="Genomic_DNA"/>
</dbReference>
<accession>A0A2H6KB23</accession>
<dbReference type="SMART" id="SM00220">
    <property type="entry name" value="S_TKc"/>
    <property type="match status" value="1"/>
</dbReference>
<organism evidence="15 16">
    <name type="scientific">Babesia ovata</name>
    <dbReference type="NCBI Taxonomy" id="189622"/>
    <lineage>
        <taxon>Eukaryota</taxon>
        <taxon>Sar</taxon>
        <taxon>Alveolata</taxon>
        <taxon>Apicomplexa</taxon>
        <taxon>Aconoidasida</taxon>
        <taxon>Piroplasmida</taxon>
        <taxon>Babesiidae</taxon>
        <taxon>Babesia</taxon>
    </lineage>
</organism>
<dbReference type="Proteomes" id="UP000236319">
    <property type="component" value="Unassembled WGS sequence"/>
</dbReference>
<evidence type="ECO:0000313" key="16">
    <source>
        <dbReference type="Proteomes" id="UP000236319"/>
    </source>
</evidence>
<keyword evidence="4 11" id="KW-0547">Nucleotide-binding</keyword>
<evidence type="ECO:0000256" key="1">
    <source>
        <dbReference type="ARBA" id="ARBA00012513"/>
    </source>
</evidence>
<comment type="catalytic activity">
    <reaction evidence="9">
        <text>L-threonyl-[protein] + ATP = O-phospho-L-threonyl-[protein] + ADP + H(+)</text>
        <dbReference type="Rhea" id="RHEA:46608"/>
        <dbReference type="Rhea" id="RHEA-COMP:11060"/>
        <dbReference type="Rhea" id="RHEA-COMP:11605"/>
        <dbReference type="ChEBI" id="CHEBI:15378"/>
        <dbReference type="ChEBI" id="CHEBI:30013"/>
        <dbReference type="ChEBI" id="CHEBI:30616"/>
        <dbReference type="ChEBI" id="CHEBI:61977"/>
        <dbReference type="ChEBI" id="CHEBI:456216"/>
        <dbReference type="EC" id="2.7.11.1"/>
    </reaction>
    <physiologicalReaction direction="left-to-right" evidence="9">
        <dbReference type="Rhea" id="RHEA:46609"/>
    </physiologicalReaction>
</comment>
<feature type="compositionally biased region" description="Basic and acidic residues" evidence="12">
    <location>
        <begin position="958"/>
        <end position="968"/>
    </location>
</feature>
<feature type="binding site" evidence="11">
    <location>
        <position position="760"/>
    </location>
    <ligand>
        <name>ATP</name>
        <dbReference type="ChEBI" id="CHEBI:30616"/>
    </ligand>
</feature>
<dbReference type="GO" id="GO:0005737">
    <property type="term" value="C:cytoplasm"/>
    <property type="evidence" value="ECO:0007669"/>
    <property type="project" value="TreeGrafter"/>
</dbReference>
<evidence type="ECO:0000256" key="13">
    <source>
        <dbReference type="SAM" id="Phobius"/>
    </source>
</evidence>
<feature type="compositionally biased region" description="Polar residues" evidence="12">
    <location>
        <begin position="930"/>
        <end position="939"/>
    </location>
</feature>
<evidence type="ECO:0000256" key="11">
    <source>
        <dbReference type="PROSITE-ProRule" id="PRU10141"/>
    </source>
</evidence>
<feature type="region of interest" description="Disordered" evidence="12">
    <location>
        <begin position="918"/>
        <end position="983"/>
    </location>
</feature>
<comment type="similarity">
    <text evidence="8">Belongs to the protein kinase superfamily. Ser/Thr protein kinase family. GCN2 subfamily.</text>
</comment>
<dbReference type="PANTHER" id="PTHR11042:SF160">
    <property type="entry name" value="EUKARYOTIC TRANSLATION INITIATION FACTOR 2-ALPHA KINASE 1"/>
    <property type="match status" value="1"/>
</dbReference>
<dbReference type="InterPro" id="IPR011009">
    <property type="entry name" value="Kinase-like_dom_sf"/>
</dbReference>
<dbReference type="PANTHER" id="PTHR11042">
    <property type="entry name" value="EUKARYOTIC TRANSLATION INITIATION FACTOR 2-ALPHA KINASE EIF2-ALPHA KINASE -RELATED"/>
    <property type="match status" value="1"/>
</dbReference>
<dbReference type="AlphaFoldDB" id="A0A2H6KB23"/>
<evidence type="ECO:0000256" key="3">
    <source>
        <dbReference type="ARBA" id="ARBA00022679"/>
    </source>
</evidence>
<evidence type="ECO:0000256" key="12">
    <source>
        <dbReference type="SAM" id="MobiDB-lite"/>
    </source>
</evidence>
<dbReference type="GO" id="GO:0005524">
    <property type="term" value="F:ATP binding"/>
    <property type="evidence" value="ECO:0007669"/>
    <property type="project" value="UniProtKB-UniRule"/>
</dbReference>
<keyword evidence="2" id="KW-0723">Serine/threonine-protein kinase</keyword>
<dbReference type="GO" id="GO:0005634">
    <property type="term" value="C:nucleus"/>
    <property type="evidence" value="ECO:0007669"/>
    <property type="project" value="TreeGrafter"/>
</dbReference>
<keyword evidence="3" id="KW-0808">Transferase</keyword>
<dbReference type="InterPro" id="IPR017441">
    <property type="entry name" value="Protein_kinase_ATP_BS"/>
</dbReference>
<feature type="region of interest" description="Disordered" evidence="12">
    <location>
        <begin position="1082"/>
        <end position="1107"/>
    </location>
</feature>
<feature type="compositionally biased region" description="Basic and acidic residues" evidence="12">
    <location>
        <begin position="670"/>
        <end position="681"/>
    </location>
</feature>
<dbReference type="CDD" id="cd13996">
    <property type="entry name" value="STKc_EIF2AK"/>
    <property type="match status" value="1"/>
</dbReference>
<keyword evidence="13" id="KW-0812">Transmembrane</keyword>
<protein>
    <recommendedName>
        <fullName evidence="1">non-specific serine/threonine protein kinase</fullName>
        <ecNumber evidence="1">2.7.11.1</ecNumber>
    </recommendedName>
</protein>
<evidence type="ECO:0000259" key="14">
    <source>
        <dbReference type="PROSITE" id="PS50011"/>
    </source>
</evidence>
<evidence type="ECO:0000256" key="6">
    <source>
        <dbReference type="ARBA" id="ARBA00022840"/>
    </source>
</evidence>
<evidence type="ECO:0000256" key="9">
    <source>
        <dbReference type="ARBA" id="ARBA00048659"/>
    </source>
</evidence>
<dbReference type="PROSITE" id="PS00108">
    <property type="entry name" value="PROTEIN_KINASE_ST"/>
    <property type="match status" value="1"/>
</dbReference>
<sequence>MSSYRYRDKNSTARSRHGSGRARNHSRRSATSSGSRSRAAEHEQHRAEATDAARQEPNTAPLKTYSGSIRRFFILIAIALLAGSSRNAWRRSGESQLARGLALAAAARAETQPSTTAVYSHLDESVISEYFKAGTSRRPDFVVMPSMSLVRRGRRSLTQLTGAEADGEVSLIVLDTEGLAYCTNLSRNLMWVTRLTDNLLNVKKPYVETPNNVCALNNAPTRGMGWDRENYEEHTTADTQNGQAFQTCGRNAASKGKCSRHLVPSYDGYVYCIYETGHSQLLHIHVRDIVNFTPFRTPLLDGVYLEGSRNSSVMALDFHSGSYIARNVHDGNYKTQPHTSPDHPERETPRQLHIGYTDWTVRAFDEKSHVELWSFNWREIGAVNSENVGPVVVERVREIIKVQGQKLAIEYEDEEGPFTEEMNFPFPIAAVFAVLWNVNEDIMTLQIVERISIPPPAAFLQNALDKAYGSIQLSSSSYFGRNLVSVKGGVINVQNMWDSEVEGEATNDGGRLITIKVVDKNHYYTLDTGLQPLTFTQQNHTKWQIVKWWCVLTCWILTFALAPLMTALRMLKECIERKAYHRRWWAKMPFSRFILGQVSLMIDDFERGIFESTERLIYNVDRISPLHSVENVCQTFTVPLKLINNTDEMLEAQKQSNRSQAGSATTQSARSEESDGHELPRVELAVETTEINYSDDEITREDELRAISVVPAATALANFLENGRFLRTFDCIKLLGKGGFGSVYRAQHKLEPGHPTYAIKLVLLKLKASEGLTSRRYFREIVANREISSKYVVRYFTWWCEEPHFLPLTQLTPEIQSAAATNVKHLVGSNSLNTQRAKALNGFMQHYQEMLRGILEKKSDDDYPSFSNVAFNNSLIDQNGRGRRRVHLSAIGEQTEGSQIPTDEDDSMLNGVCAFQFEDDNRPDDGRYPNVQQSESSQGIIFEYSGTSKPPIGGYEGESPRENSDKGELGNPENGHQSREKDTEKQYPVVLLILMELCKGFTLREWLNRPGRSDKPMQYTVAPNGVPVEFDLFRQLIKGLRDIHANNFIHRDLKPENVFVDPNTYALKIGDFGLVGFISQSTRETRETPPPEVTAQQDSSDLTQSSLPGQLIGTPGYAAPEGGFNCSEKADIFSAALILLELLSPRFHTVMERFTVLENFRNTGKVPEFIEKELSPWHQLLTQMADRVPQRRPSAVEVQKKLKGLIAMWCNEPAD</sequence>
<name>A0A2H6KB23_9APIC</name>
<dbReference type="PROSITE" id="PS50011">
    <property type="entry name" value="PROTEIN_KINASE_DOM"/>
    <property type="match status" value="1"/>
</dbReference>
<feature type="compositionally biased region" description="Basic and acidic residues" evidence="12">
    <location>
        <begin position="1"/>
        <end position="11"/>
    </location>
</feature>
<dbReference type="RefSeq" id="XP_028866437.1">
    <property type="nucleotide sequence ID" value="XM_029010604.1"/>
</dbReference>
<feature type="domain" description="Protein kinase" evidence="14">
    <location>
        <begin position="729"/>
        <end position="1206"/>
    </location>
</feature>
<evidence type="ECO:0000313" key="15">
    <source>
        <dbReference type="EMBL" id="GBE60194.1"/>
    </source>
</evidence>
<evidence type="ECO:0000256" key="5">
    <source>
        <dbReference type="ARBA" id="ARBA00022777"/>
    </source>
</evidence>
<feature type="compositionally biased region" description="Polar residues" evidence="12">
    <location>
        <begin position="652"/>
        <end position="669"/>
    </location>
</feature>